<feature type="transmembrane region" description="Helical" evidence="6">
    <location>
        <begin position="24"/>
        <end position="53"/>
    </location>
</feature>
<sequence length="469" mass="51168">MGDNSISKDVAFGFLPARKNDRVLGFWSLLLIQLGTGLSCFSLLTGGATGALLDAKDSIGAILFGNAIPMILIIPISIYFARYGIDTIVGFRSSLGYLGSKMFWGLFAVTTLGYTAFTMFMSGEAIVTILNMFHFSNILTTASFGAPFFSVLLILLCLFVTSKGPVMIKYFNWVGAPAMFVLVLVLLGVVLFGQNLDKVFALHPIEPYDSVGRSLATAIELNVGLGFSWLPYLGQYSRLAKDEKGAFNGGFLSYGIGLCVAAILAVFMTLVTGSINPTDWMTQLGSAWLAVMGLSLLILGNVTAAIFFMYAQAISFKTIFPKQKWGIALTTNVPVILLVLTPAFYNSWNVFIVIIAYIMSVIGGIVVVDFFLVKKQNISVRDLYDTNGIYKYWYGINPSAVLSVIVGTIFYWSVYNPLLDKPSGIFVYITAGIPTYFVAGGCYYVSSKYIFRSKANKASQIDIAIRKTS</sequence>
<dbReference type="Gene3D" id="1.10.4160.10">
    <property type="entry name" value="Hydantoin permease"/>
    <property type="match status" value="1"/>
</dbReference>
<evidence type="ECO:0000256" key="4">
    <source>
        <dbReference type="ARBA" id="ARBA00022989"/>
    </source>
</evidence>
<dbReference type="Pfam" id="PF02133">
    <property type="entry name" value="Transp_cyt_pur"/>
    <property type="match status" value="1"/>
</dbReference>
<dbReference type="OrthoDB" id="9780088at2"/>
<dbReference type="RefSeq" id="WP_049683959.1">
    <property type="nucleotide sequence ID" value="NZ_LFZW01000002.1"/>
</dbReference>
<feature type="transmembrane region" description="Helical" evidence="6">
    <location>
        <begin position="287"/>
        <end position="313"/>
    </location>
</feature>
<dbReference type="EMBL" id="LFZW01000002">
    <property type="protein sequence ID" value="KMY42736.1"/>
    <property type="molecule type" value="Genomic_DNA"/>
</dbReference>
<name>A0A0K9G8H6_9BACI</name>
<protein>
    <recommendedName>
        <fullName evidence="9">Allantoin permease</fullName>
    </recommendedName>
</protein>
<organism evidence="7 8">
    <name type="scientific">Peribacillus loiseleuriae</name>
    <dbReference type="NCBI Taxonomy" id="1679170"/>
    <lineage>
        <taxon>Bacteria</taxon>
        <taxon>Bacillati</taxon>
        <taxon>Bacillota</taxon>
        <taxon>Bacilli</taxon>
        <taxon>Bacillales</taxon>
        <taxon>Bacillaceae</taxon>
        <taxon>Peribacillus</taxon>
    </lineage>
</organism>
<feature type="transmembrane region" description="Helical" evidence="6">
    <location>
        <begin position="59"/>
        <end position="81"/>
    </location>
</feature>
<feature type="transmembrane region" description="Helical" evidence="6">
    <location>
        <begin position="351"/>
        <end position="372"/>
    </location>
</feature>
<keyword evidence="3 6" id="KW-0812">Transmembrane</keyword>
<dbReference type="PANTHER" id="PTHR30569:SF0">
    <property type="entry name" value="CYTOSINE PERMEASE"/>
    <property type="match status" value="1"/>
</dbReference>
<feature type="transmembrane region" description="Helical" evidence="6">
    <location>
        <begin position="102"/>
        <end position="121"/>
    </location>
</feature>
<dbReference type="InterPro" id="IPR001248">
    <property type="entry name" value="Pur-cyt_permease"/>
</dbReference>
<comment type="similarity">
    <text evidence="2">Belongs to the purine-cytosine permease (2.A.39) family.</text>
</comment>
<dbReference type="Proteomes" id="UP000037146">
    <property type="component" value="Unassembled WGS sequence"/>
</dbReference>
<keyword evidence="8" id="KW-1185">Reference proteome</keyword>
<feature type="transmembrane region" description="Helical" evidence="6">
    <location>
        <begin position="325"/>
        <end position="345"/>
    </location>
</feature>
<evidence type="ECO:0000256" key="1">
    <source>
        <dbReference type="ARBA" id="ARBA00004141"/>
    </source>
</evidence>
<evidence type="ECO:0000256" key="6">
    <source>
        <dbReference type="SAM" id="Phobius"/>
    </source>
</evidence>
<evidence type="ECO:0000313" key="7">
    <source>
        <dbReference type="EMBL" id="KMY42736.1"/>
    </source>
</evidence>
<evidence type="ECO:0008006" key="9">
    <source>
        <dbReference type="Google" id="ProtNLM"/>
    </source>
</evidence>
<comment type="subcellular location">
    <subcellularLocation>
        <location evidence="1">Membrane</location>
        <topology evidence="1">Multi-pass membrane protein</topology>
    </subcellularLocation>
</comment>
<evidence type="ECO:0000313" key="8">
    <source>
        <dbReference type="Proteomes" id="UP000037146"/>
    </source>
</evidence>
<evidence type="ECO:0000256" key="3">
    <source>
        <dbReference type="ARBA" id="ARBA00022692"/>
    </source>
</evidence>
<gene>
    <name evidence="7" type="ORF">AC625_24080</name>
</gene>
<dbReference type="STRING" id="1679170.AC625_24080"/>
<feature type="transmembrane region" description="Helical" evidence="6">
    <location>
        <begin position="392"/>
        <end position="413"/>
    </location>
</feature>
<comment type="caution">
    <text evidence="7">The sequence shown here is derived from an EMBL/GenBank/DDBJ whole genome shotgun (WGS) entry which is preliminary data.</text>
</comment>
<feature type="transmembrane region" description="Helical" evidence="6">
    <location>
        <begin position="251"/>
        <end position="275"/>
    </location>
</feature>
<feature type="transmembrane region" description="Helical" evidence="6">
    <location>
        <begin position="425"/>
        <end position="445"/>
    </location>
</feature>
<dbReference type="GO" id="GO:0005886">
    <property type="term" value="C:plasma membrane"/>
    <property type="evidence" value="ECO:0007669"/>
    <property type="project" value="TreeGrafter"/>
</dbReference>
<dbReference type="AlphaFoldDB" id="A0A0K9G8H6"/>
<dbReference type="PATRIC" id="fig|1679170.3.peg.5401"/>
<feature type="transmembrane region" description="Helical" evidence="6">
    <location>
        <begin position="211"/>
        <end position="230"/>
    </location>
</feature>
<keyword evidence="4 6" id="KW-1133">Transmembrane helix</keyword>
<keyword evidence="5 6" id="KW-0472">Membrane</keyword>
<evidence type="ECO:0000256" key="5">
    <source>
        <dbReference type="ARBA" id="ARBA00023136"/>
    </source>
</evidence>
<dbReference type="PANTHER" id="PTHR30569">
    <property type="entry name" value="CYTOSINE TRANSPORTER CODB"/>
    <property type="match status" value="1"/>
</dbReference>
<accession>A0A0K9G8H6</accession>
<evidence type="ECO:0000256" key="2">
    <source>
        <dbReference type="ARBA" id="ARBA00008974"/>
    </source>
</evidence>
<dbReference type="InterPro" id="IPR030191">
    <property type="entry name" value="CodB"/>
</dbReference>
<proteinExistence type="inferred from homology"/>
<feature type="transmembrane region" description="Helical" evidence="6">
    <location>
        <begin position="170"/>
        <end position="191"/>
    </location>
</feature>
<reference evidence="8" key="1">
    <citation type="submission" date="2015-07" db="EMBL/GenBank/DDBJ databases">
        <title>Genome sequencing project for genomic taxonomy and phylogenomics of Bacillus-like bacteria.</title>
        <authorList>
            <person name="Liu B."/>
            <person name="Wang J."/>
            <person name="Zhu Y."/>
            <person name="Liu G."/>
            <person name="Chen Q."/>
            <person name="Chen Z."/>
            <person name="Lan J."/>
            <person name="Che J."/>
            <person name="Ge C."/>
            <person name="Shi H."/>
            <person name="Pan Z."/>
            <person name="Liu X."/>
        </authorList>
    </citation>
    <scope>NUCLEOTIDE SEQUENCE [LARGE SCALE GENOMIC DNA]</scope>
    <source>
        <strain evidence="8">FJAT-27997</strain>
    </source>
</reference>
<dbReference type="GO" id="GO:0015209">
    <property type="term" value="F:cytosine transmembrane transporter activity"/>
    <property type="evidence" value="ECO:0007669"/>
    <property type="project" value="InterPro"/>
</dbReference>
<feature type="transmembrane region" description="Helical" evidence="6">
    <location>
        <begin position="133"/>
        <end position="158"/>
    </location>
</feature>